<dbReference type="EMBL" id="UYJE01008753">
    <property type="protein sequence ID" value="VDI66893.1"/>
    <property type="molecule type" value="Genomic_DNA"/>
</dbReference>
<accession>A0A8B6GQ46</accession>
<organism evidence="11 12">
    <name type="scientific">Mytilus galloprovincialis</name>
    <name type="common">Mediterranean mussel</name>
    <dbReference type="NCBI Taxonomy" id="29158"/>
    <lineage>
        <taxon>Eukaryota</taxon>
        <taxon>Metazoa</taxon>
        <taxon>Spiralia</taxon>
        <taxon>Lophotrochozoa</taxon>
        <taxon>Mollusca</taxon>
        <taxon>Bivalvia</taxon>
        <taxon>Autobranchia</taxon>
        <taxon>Pteriomorphia</taxon>
        <taxon>Mytilida</taxon>
        <taxon>Mytiloidea</taxon>
        <taxon>Mytilidae</taxon>
        <taxon>Mytilinae</taxon>
        <taxon>Mytilus</taxon>
    </lineage>
</organism>
<protein>
    <recommendedName>
        <fullName evidence="10">Peptidase M12B domain-containing protein</fullName>
    </recommendedName>
</protein>
<dbReference type="PANTHER" id="PTHR11905:SF159">
    <property type="entry name" value="ADAM METALLOPROTEASE"/>
    <property type="match status" value="1"/>
</dbReference>
<dbReference type="PANTHER" id="PTHR11905">
    <property type="entry name" value="ADAM A DISINTEGRIN AND METALLOPROTEASE DOMAIN"/>
    <property type="match status" value="1"/>
</dbReference>
<evidence type="ECO:0000256" key="2">
    <source>
        <dbReference type="ARBA" id="ARBA00022723"/>
    </source>
</evidence>
<feature type="binding site" evidence="8">
    <location>
        <position position="185"/>
    </location>
    <ligand>
        <name>Zn(2+)</name>
        <dbReference type="ChEBI" id="CHEBI:29105"/>
        <note>catalytic</note>
    </ligand>
</feature>
<evidence type="ECO:0000313" key="11">
    <source>
        <dbReference type="EMBL" id="VDI66893.1"/>
    </source>
</evidence>
<dbReference type="PROSITE" id="PS50215">
    <property type="entry name" value="ADAM_MEPRO"/>
    <property type="match status" value="1"/>
</dbReference>
<dbReference type="SMART" id="SM00608">
    <property type="entry name" value="ACR"/>
    <property type="match status" value="1"/>
</dbReference>
<dbReference type="InterPro" id="IPR041645">
    <property type="entry name" value="ADAMTS_CR_2"/>
</dbReference>
<dbReference type="GO" id="GO:0046872">
    <property type="term" value="F:metal ion binding"/>
    <property type="evidence" value="ECO:0007669"/>
    <property type="project" value="UniProtKB-KW"/>
</dbReference>
<feature type="active site" evidence="8">
    <location>
        <position position="186"/>
    </location>
</feature>
<keyword evidence="3" id="KW-0378">Hydrolase</keyword>
<name>A0A8B6GQ46_MYTGA</name>
<comment type="caution">
    <text evidence="8">Lacks conserved residue(s) required for the propagation of feature annotation.</text>
</comment>
<keyword evidence="5" id="KW-0482">Metalloprotease</keyword>
<keyword evidence="1" id="KW-0645">Protease</keyword>
<keyword evidence="6" id="KW-1015">Disulfide bond</keyword>
<keyword evidence="4 8" id="KW-0862">Zinc</keyword>
<evidence type="ECO:0000256" key="8">
    <source>
        <dbReference type="PROSITE-ProRule" id="PRU00276"/>
    </source>
</evidence>
<evidence type="ECO:0000256" key="6">
    <source>
        <dbReference type="ARBA" id="ARBA00023157"/>
    </source>
</evidence>
<gene>
    <name evidence="11" type="ORF">MGAL_10B061099</name>
</gene>
<proteinExistence type="predicted"/>
<feature type="binding site" evidence="8">
    <location>
        <position position="189"/>
    </location>
    <ligand>
        <name>Zn(2+)</name>
        <dbReference type="ChEBI" id="CHEBI:29105"/>
        <note>catalytic</note>
    </ligand>
</feature>
<evidence type="ECO:0000259" key="10">
    <source>
        <dbReference type="PROSITE" id="PS50215"/>
    </source>
</evidence>
<comment type="caution">
    <text evidence="11">The sequence shown here is derived from an EMBL/GenBank/DDBJ whole genome shotgun (WGS) entry which is preliminary data.</text>
</comment>
<dbReference type="Pfam" id="PF01421">
    <property type="entry name" value="Reprolysin"/>
    <property type="match status" value="1"/>
</dbReference>
<evidence type="ECO:0000256" key="9">
    <source>
        <dbReference type="SAM" id="MobiDB-lite"/>
    </source>
</evidence>
<dbReference type="Pfam" id="PF17771">
    <property type="entry name" value="ADAMTS_CR_2"/>
    <property type="match status" value="4"/>
</dbReference>
<evidence type="ECO:0000313" key="12">
    <source>
        <dbReference type="Proteomes" id="UP000596742"/>
    </source>
</evidence>
<dbReference type="Proteomes" id="UP000596742">
    <property type="component" value="Unassembled WGS sequence"/>
</dbReference>
<feature type="binding site" evidence="8">
    <location>
        <position position="195"/>
    </location>
    <ligand>
        <name>Zn(2+)</name>
        <dbReference type="ChEBI" id="CHEBI:29105"/>
        <note>catalytic</note>
    </ligand>
</feature>
<evidence type="ECO:0000256" key="1">
    <source>
        <dbReference type="ARBA" id="ARBA00022670"/>
    </source>
</evidence>
<sequence>MASSELHSTAHIDVEVFTHGRIRRTVDIKDHPESYDLVFLIERSKVHLHLVQNNDIKTKVPTFILKDGFLIKDELEDDEESTFYQDRRNGASFTVQFVHNHSLNMFGSFIRNGEGYFLQSANTNGSINNREMHKFEIIKQKIKPLLFDEGEITNGLAYVGGICGESAQSIIEDDFDYDIVITTSHELGHSLSSQHDGKGNNCHESDGYVMAAARKVHLGTTATHPWIFSNCSTNYFTSKLDSLDSQNKNCMKTLGPNIDPTALAKYNKLYGGQAFDADVQCKLTHGNSSSVCKSLFKGNYTTICDRMYCKDPTDSSKCIPSKAWDRTVCGNKKWCVYGVCTNDVNAPVSNAGQLYDPDTQCKHIYGHSSDLCRGIYKGNLTYICGKLYCRDPANPKSCHEAVAEEGTQCGNKKWCVDGACTFDTKAPESNAGQLYDPDTQCKHIYGNSSDLCRGIYKGNLTYICGKLYCRDPANPKSCHEAVAEEGTQCGNKKWCVDGACTYDTKAPESNGDFTSICGELNCKNPKDPTSYIQTEAAEERTQCGNKKWCVDGACTFDSKAPSGIDNCLFGDEKSNVFSNGWSCAKMVQVAPNNCPAVPIKCCASCAPPTTTTPSSTSKSPTTITTPTTTRIPTTTTFSTTITTPSTSKIPTTT</sequence>
<dbReference type="Gene3D" id="3.40.390.10">
    <property type="entry name" value="Collagenase (Catalytic Domain)"/>
    <property type="match status" value="1"/>
</dbReference>
<dbReference type="Gene3D" id="3.40.1620.60">
    <property type="match status" value="4"/>
</dbReference>
<evidence type="ECO:0000256" key="7">
    <source>
        <dbReference type="ARBA" id="ARBA00023180"/>
    </source>
</evidence>
<dbReference type="SUPFAM" id="SSF55486">
    <property type="entry name" value="Metalloproteases ('zincins'), catalytic domain"/>
    <property type="match status" value="1"/>
</dbReference>
<evidence type="ECO:0000256" key="5">
    <source>
        <dbReference type="ARBA" id="ARBA00023049"/>
    </source>
</evidence>
<dbReference type="InterPro" id="IPR001590">
    <property type="entry name" value="Peptidase_M12B"/>
</dbReference>
<evidence type="ECO:0000256" key="3">
    <source>
        <dbReference type="ARBA" id="ARBA00022801"/>
    </source>
</evidence>
<feature type="domain" description="Peptidase M12B" evidence="10">
    <location>
        <begin position="153"/>
        <end position="246"/>
    </location>
</feature>
<dbReference type="InterPro" id="IPR024079">
    <property type="entry name" value="MetalloPept_cat_dom_sf"/>
</dbReference>
<feature type="region of interest" description="Disordered" evidence="9">
    <location>
        <begin position="609"/>
        <end position="653"/>
    </location>
</feature>
<dbReference type="AlphaFoldDB" id="A0A8B6GQ46"/>
<keyword evidence="7" id="KW-0325">Glycoprotein</keyword>
<keyword evidence="12" id="KW-1185">Reference proteome</keyword>
<dbReference type="GO" id="GO:0006509">
    <property type="term" value="P:membrane protein ectodomain proteolysis"/>
    <property type="evidence" value="ECO:0007669"/>
    <property type="project" value="TreeGrafter"/>
</dbReference>
<evidence type="ECO:0000256" key="4">
    <source>
        <dbReference type="ARBA" id="ARBA00022833"/>
    </source>
</evidence>
<dbReference type="GO" id="GO:0004222">
    <property type="term" value="F:metalloendopeptidase activity"/>
    <property type="evidence" value="ECO:0007669"/>
    <property type="project" value="InterPro"/>
</dbReference>
<keyword evidence="2 8" id="KW-0479">Metal-binding</keyword>
<reference evidence="11" key="1">
    <citation type="submission" date="2018-11" db="EMBL/GenBank/DDBJ databases">
        <authorList>
            <person name="Alioto T."/>
            <person name="Alioto T."/>
        </authorList>
    </citation>
    <scope>NUCLEOTIDE SEQUENCE</scope>
</reference>
<dbReference type="OrthoDB" id="6156720at2759"/>
<dbReference type="InterPro" id="IPR006586">
    <property type="entry name" value="ADAM_Cys-rich"/>
</dbReference>